<proteinExistence type="predicted"/>
<dbReference type="InterPro" id="IPR048967">
    <property type="entry name" value="Aquarius_insert"/>
</dbReference>
<accession>A0A7R9EN58</accession>
<name>A0A7R9EN58_9NEOP</name>
<dbReference type="AlphaFoldDB" id="A0A7R9EN58"/>
<gene>
    <name evidence="2" type="ORF">TMSB3V08_LOCUS12671</name>
</gene>
<feature type="domain" description="RNA helicase aquarius insertion" evidence="1">
    <location>
        <begin position="51"/>
        <end position="133"/>
    </location>
</feature>
<sequence>MRRKPKENNFKAVLETIRELMNTECVVPDWLHDIILGYGDPGAAHYSRMPNEIETMDFNDTFLDLDHLRASFPEHAIKVKTDDPRKLVPPFRLTFEEVSSKKREKESEQSKEVKKCITVEPHIIPSRGPYLFNEPKK</sequence>
<dbReference type="EMBL" id="OB807005">
    <property type="protein sequence ID" value="CAD7436025.1"/>
    <property type="molecule type" value="Genomic_DNA"/>
</dbReference>
<evidence type="ECO:0000259" key="1">
    <source>
        <dbReference type="Pfam" id="PF21144"/>
    </source>
</evidence>
<protein>
    <recommendedName>
        <fullName evidence="1">RNA helicase aquarius insertion domain-containing protein</fullName>
    </recommendedName>
</protein>
<dbReference type="Pfam" id="PF21144">
    <property type="entry name" value="Aquarius_N_3rd"/>
    <property type="match status" value="1"/>
</dbReference>
<organism evidence="2">
    <name type="scientific">Timema monikensis</name>
    <dbReference type="NCBI Taxonomy" id="170555"/>
    <lineage>
        <taxon>Eukaryota</taxon>
        <taxon>Metazoa</taxon>
        <taxon>Ecdysozoa</taxon>
        <taxon>Arthropoda</taxon>
        <taxon>Hexapoda</taxon>
        <taxon>Insecta</taxon>
        <taxon>Pterygota</taxon>
        <taxon>Neoptera</taxon>
        <taxon>Polyneoptera</taxon>
        <taxon>Phasmatodea</taxon>
        <taxon>Timematodea</taxon>
        <taxon>Timematoidea</taxon>
        <taxon>Timematidae</taxon>
        <taxon>Timema</taxon>
    </lineage>
</organism>
<reference evidence="2" key="1">
    <citation type="submission" date="2020-11" db="EMBL/GenBank/DDBJ databases">
        <authorList>
            <person name="Tran Van P."/>
        </authorList>
    </citation>
    <scope>NUCLEOTIDE SEQUENCE</scope>
</reference>
<evidence type="ECO:0000313" key="2">
    <source>
        <dbReference type="EMBL" id="CAD7436025.1"/>
    </source>
</evidence>